<proteinExistence type="predicted"/>
<sequence>MANMFPCSCIWLGIMISFDLSLRVEAGNLLSLRGGGRGLSGAIRKSQRVTGKSHNLGCLTTLPSGYDKINQSRLKYYNDHFAVVREKVAEEGVKKRKPRSSIPGKLHLMRPAKAKKLQIIHRRNMREMGVPLWSNPQREKYLKFLRERKLKGTR</sequence>
<dbReference type="EMBL" id="HBEO01026473">
    <property type="protein sequence ID" value="CAD8497723.1"/>
    <property type="molecule type" value="Transcribed_RNA"/>
</dbReference>
<gene>
    <name evidence="2" type="ORF">HPHI1048_LOCUS17825</name>
</gene>
<keyword evidence="1" id="KW-0732">Signal</keyword>
<evidence type="ECO:0000256" key="1">
    <source>
        <dbReference type="SAM" id="SignalP"/>
    </source>
</evidence>
<protein>
    <submittedName>
        <fullName evidence="2">Uncharacterized protein</fullName>
    </submittedName>
</protein>
<dbReference type="AlphaFoldDB" id="A0A7S0EZ55"/>
<reference evidence="2" key="1">
    <citation type="submission" date="2021-01" db="EMBL/GenBank/DDBJ databases">
        <authorList>
            <person name="Corre E."/>
            <person name="Pelletier E."/>
            <person name="Niang G."/>
            <person name="Scheremetjew M."/>
            <person name="Finn R."/>
            <person name="Kale V."/>
            <person name="Holt S."/>
            <person name="Cochrane G."/>
            <person name="Meng A."/>
            <person name="Brown T."/>
            <person name="Cohen L."/>
        </authorList>
    </citation>
    <scope>NUCLEOTIDE SEQUENCE</scope>
    <source>
        <strain evidence="2">CCMP325</strain>
    </source>
</reference>
<feature type="chain" id="PRO_5031026555" evidence="1">
    <location>
        <begin position="27"/>
        <end position="154"/>
    </location>
</feature>
<feature type="signal peptide" evidence="1">
    <location>
        <begin position="1"/>
        <end position="26"/>
    </location>
</feature>
<accession>A0A7S0EZ55</accession>
<name>A0A7S0EZ55_9CRYP</name>
<organism evidence="2">
    <name type="scientific">Hanusia phi</name>
    <dbReference type="NCBI Taxonomy" id="3032"/>
    <lineage>
        <taxon>Eukaryota</taxon>
        <taxon>Cryptophyceae</taxon>
        <taxon>Pyrenomonadales</taxon>
        <taxon>Geminigeraceae</taxon>
        <taxon>Hanusia</taxon>
    </lineage>
</organism>
<evidence type="ECO:0000313" key="2">
    <source>
        <dbReference type="EMBL" id="CAD8497723.1"/>
    </source>
</evidence>